<dbReference type="OrthoDB" id="9807064at2"/>
<evidence type="ECO:0000256" key="1">
    <source>
        <dbReference type="ARBA" id="ARBA00022598"/>
    </source>
</evidence>
<dbReference type="PROSITE" id="PS51733">
    <property type="entry name" value="BPL_LPL_CATALYTIC"/>
    <property type="match status" value="1"/>
</dbReference>
<dbReference type="RefSeq" id="WP_109615938.1">
    <property type="nucleotide sequence ID" value="NZ_QGDO01000001.1"/>
</dbReference>
<dbReference type="AlphaFoldDB" id="A0A315ZFT2"/>
<accession>A0A315ZFT2</accession>
<keyword evidence="4" id="KW-1185">Reference proteome</keyword>
<dbReference type="PANTHER" id="PTHR12835">
    <property type="entry name" value="BIOTIN PROTEIN LIGASE"/>
    <property type="match status" value="1"/>
</dbReference>
<dbReference type="Pfam" id="PF03099">
    <property type="entry name" value="BPL_LplA_LipB"/>
    <property type="match status" value="1"/>
</dbReference>
<proteinExistence type="predicted"/>
<dbReference type="Proteomes" id="UP000245535">
    <property type="component" value="Unassembled WGS sequence"/>
</dbReference>
<dbReference type="EMBL" id="QGDO01000001">
    <property type="protein sequence ID" value="PWJ44446.1"/>
    <property type="molecule type" value="Genomic_DNA"/>
</dbReference>
<dbReference type="GO" id="GO:0004077">
    <property type="term" value="F:biotin--[biotin carboxyl-carrier protein] ligase activity"/>
    <property type="evidence" value="ECO:0007669"/>
    <property type="project" value="InterPro"/>
</dbReference>
<dbReference type="GO" id="GO:0005737">
    <property type="term" value="C:cytoplasm"/>
    <property type="evidence" value="ECO:0007669"/>
    <property type="project" value="TreeGrafter"/>
</dbReference>
<sequence length="258" mass="29640">MYKNFTNTYFIGKKVTYLPTCHSTNDIASEIIQKGEAIDGQCVITSYQTKGRGQRGNYWESEEDKNIMLSLILRPSFLTAYEQFQLNIAISLGIFDVLYNYTGDGLTLKWPNDIYFKKQKLCGILIENCIKGSKIDTTTIGMGININQCNFNHPEAISVSQITGKLFNLEEVIADLLKGIEKRYFQLLNGKKDLLKQDYLSKLLNYQVFAQYLDMRKDPPEPFEGNILGVNDKGQLAVQRTNEIDYFNFKEVKFVINR</sequence>
<dbReference type="SUPFAM" id="SSF55681">
    <property type="entry name" value="Class II aaRS and biotin synthetases"/>
    <property type="match status" value="1"/>
</dbReference>
<dbReference type="InterPro" id="IPR004408">
    <property type="entry name" value="Biotin_CoA_COase_ligase"/>
</dbReference>
<dbReference type="NCBIfam" id="TIGR00121">
    <property type="entry name" value="birA_ligase"/>
    <property type="match status" value="1"/>
</dbReference>
<dbReference type="InterPro" id="IPR004143">
    <property type="entry name" value="BPL_LPL_catalytic"/>
</dbReference>
<evidence type="ECO:0000259" key="2">
    <source>
        <dbReference type="PROSITE" id="PS51733"/>
    </source>
</evidence>
<gene>
    <name evidence="3" type="ORF">BC781_101806</name>
</gene>
<name>A0A315ZFT2_SEDFL</name>
<protein>
    <submittedName>
        <fullName evidence="3">BirA family biotin operon repressor/biotin-[acetyl-CoA-carboxylase] ligase</fullName>
    </submittedName>
</protein>
<dbReference type="InterPro" id="IPR045864">
    <property type="entry name" value="aa-tRNA-synth_II/BPL/LPL"/>
</dbReference>
<dbReference type="Gene3D" id="3.30.930.10">
    <property type="entry name" value="Bira Bifunctional Protein, Domain 2"/>
    <property type="match status" value="1"/>
</dbReference>
<evidence type="ECO:0000313" key="3">
    <source>
        <dbReference type="EMBL" id="PWJ44446.1"/>
    </source>
</evidence>
<comment type="caution">
    <text evidence="3">The sequence shown here is derived from an EMBL/GenBank/DDBJ whole genome shotgun (WGS) entry which is preliminary data.</text>
</comment>
<organism evidence="3 4">
    <name type="scientific">Sediminitomix flava</name>
    <dbReference type="NCBI Taxonomy" id="379075"/>
    <lineage>
        <taxon>Bacteria</taxon>
        <taxon>Pseudomonadati</taxon>
        <taxon>Bacteroidota</taxon>
        <taxon>Cytophagia</taxon>
        <taxon>Cytophagales</taxon>
        <taxon>Flammeovirgaceae</taxon>
        <taxon>Sediminitomix</taxon>
    </lineage>
</organism>
<reference evidence="3 4" key="1">
    <citation type="submission" date="2018-03" db="EMBL/GenBank/DDBJ databases">
        <title>Genomic Encyclopedia of Archaeal and Bacterial Type Strains, Phase II (KMG-II): from individual species to whole genera.</title>
        <authorList>
            <person name="Goeker M."/>
        </authorList>
    </citation>
    <scope>NUCLEOTIDE SEQUENCE [LARGE SCALE GENOMIC DNA]</scope>
    <source>
        <strain evidence="3 4">DSM 28229</strain>
    </source>
</reference>
<keyword evidence="1 3" id="KW-0436">Ligase</keyword>
<feature type="domain" description="BPL/LPL catalytic" evidence="2">
    <location>
        <begin position="1"/>
        <end position="188"/>
    </location>
</feature>
<dbReference type="CDD" id="cd16442">
    <property type="entry name" value="BPL"/>
    <property type="match status" value="1"/>
</dbReference>
<dbReference type="PANTHER" id="PTHR12835:SF5">
    <property type="entry name" value="BIOTIN--PROTEIN LIGASE"/>
    <property type="match status" value="1"/>
</dbReference>
<evidence type="ECO:0000313" key="4">
    <source>
        <dbReference type="Proteomes" id="UP000245535"/>
    </source>
</evidence>